<proteinExistence type="predicted"/>
<reference evidence="2 3" key="1">
    <citation type="submission" date="2017-02" db="EMBL/GenBank/DDBJ databases">
        <authorList>
            <person name="Peterson S.W."/>
        </authorList>
    </citation>
    <scope>NUCLEOTIDE SEQUENCE [LARGE SCALE GENOMIC DNA]</scope>
    <source>
        <strain evidence="2 3">SRS1_H2-8</strain>
    </source>
</reference>
<dbReference type="Proteomes" id="UP000239563">
    <property type="component" value="Chromosome XIX"/>
</dbReference>
<accession>A0A2N8UMI7</accession>
<protein>
    <submittedName>
        <fullName evidence="2">Uncharacterized protein</fullName>
    </submittedName>
</protein>
<feature type="signal peptide" evidence="1">
    <location>
        <begin position="1"/>
        <end position="16"/>
    </location>
</feature>
<organism evidence="2 3">
    <name type="scientific">Sporisorium reilianum f. sp. reilianum</name>
    <dbReference type="NCBI Taxonomy" id="72559"/>
    <lineage>
        <taxon>Eukaryota</taxon>
        <taxon>Fungi</taxon>
        <taxon>Dikarya</taxon>
        <taxon>Basidiomycota</taxon>
        <taxon>Ustilaginomycotina</taxon>
        <taxon>Ustilaginomycetes</taxon>
        <taxon>Ustilaginales</taxon>
        <taxon>Ustilaginaceae</taxon>
        <taxon>Sporisorium</taxon>
    </lineage>
</organism>
<feature type="chain" id="PRO_5014627591" evidence="1">
    <location>
        <begin position="17"/>
        <end position="110"/>
    </location>
</feature>
<dbReference type="EMBL" id="LT795072">
    <property type="protein sequence ID" value="SJX65723.1"/>
    <property type="molecule type" value="Genomic_DNA"/>
</dbReference>
<keyword evidence="1" id="KW-0732">Signal</keyword>
<evidence type="ECO:0000313" key="2">
    <source>
        <dbReference type="EMBL" id="SJX65723.1"/>
    </source>
</evidence>
<evidence type="ECO:0000313" key="3">
    <source>
        <dbReference type="Proteomes" id="UP000239563"/>
    </source>
</evidence>
<dbReference type="AlphaFoldDB" id="A0A2N8UMI7"/>
<evidence type="ECO:0000256" key="1">
    <source>
        <dbReference type="SAM" id="SignalP"/>
    </source>
</evidence>
<sequence>MFVKTLIFALLAGALAFSSVGAVTLPENVVLWRLGSAPNEYWKKFDTAMNAAMQRDSSQSLPGEARQAYYNHLFGSALSGQRPSQTITGAHWNAWYQTYLAQMQAEVRRG</sequence>
<name>A0A2N8UMI7_9BASI</name>
<gene>
    <name evidence="2" type="ORF">SRS1_21038</name>
</gene>